<dbReference type="InterPro" id="IPR036915">
    <property type="entry name" value="Cyclin-like_sf"/>
</dbReference>
<name>A0A7J0GHQ2_9ERIC</name>
<feature type="domain" description="Cyclin C-terminal" evidence="4">
    <location>
        <begin position="149"/>
        <end position="214"/>
    </location>
</feature>
<dbReference type="Pfam" id="PF02984">
    <property type="entry name" value="Cyclin_C"/>
    <property type="match status" value="1"/>
</dbReference>
<feature type="region of interest" description="Disordered" evidence="2">
    <location>
        <begin position="245"/>
        <end position="276"/>
    </location>
</feature>
<evidence type="ECO:0000259" key="3">
    <source>
        <dbReference type="Pfam" id="PF00134"/>
    </source>
</evidence>
<evidence type="ECO:0000256" key="1">
    <source>
        <dbReference type="ARBA" id="ARBA00023127"/>
    </source>
</evidence>
<dbReference type="Pfam" id="PF00134">
    <property type="entry name" value="Cyclin_N"/>
    <property type="match status" value="1"/>
</dbReference>
<gene>
    <name evidence="5" type="ORF">Acr_21g0008570</name>
</gene>
<comment type="caution">
    <text evidence="5">The sequence shown here is derived from an EMBL/GenBank/DDBJ whole genome shotgun (WGS) entry which is preliminary data.</text>
</comment>
<reference evidence="5 6" key="1">
    <citation type="submission" date="2019-07" db="EMBL/GenBank/DDBJ databases">
        <title>De Novo Assembly of kiwifruit Actinidia rufa.</title>
        <authorList>
            <person name="Sugita-Konishi S."/>
            <person name="Sato K."/>
            <person name="Mori E."/>
            <person name="Abe Y."/>
            <person name="Kisaki G."/>
            <person name="Hamano K."/>
            <person name="Suezawa K."/>
            <person name="Otani M."/>
            <person name="Fukuda T."/>
            <person name="Manabe T."/>
            <person name="Gomi K."/>
            <person name="Tabuchi M."/>
            <person name="Akimitsu K."/>
            <person name="Kataoka I."/>
        </authorList>
    </citation>
    <scope>NUCLEOTIDE SEQUENCE [LARGE SCALE GENOMIC DNA]</scope>
    <source>
        <strain evidence="6">cv. Fuchu</strain>
    </source>
</reference>
<dbReference type="EMBL" id="BJWL01000021">
    <property type="protein sequence ID" value="GFZ10258.1"/>
    <property type="molecule type" value="Genomic_DNA"/>
</dbReference>
<sequence>MAPNFDCAASGLLCSEDNSSSIFCDEVDLGAIDEDFELSWNNRNYGNNNQNKSFDGSELLSDFPMQSDEYFALMLKKETEHLPAGDYLQRLRNGDLDLGARREAVDWIGKVVAHFNFGPLCKYLSISYLDRFLSVHELSGIVGWGFIAGIDFLEFRPSEVAAAAAAATAVSVAGEAQTVDIEDSISFLAKHVEKEKVVKCVEMIQESSLMNGSMKCLTASIPFLPQSPIGVLDAACLSYKTDETTVGSCANSTDHKSSSPNTKRRKLNRPNEVEEI</sequence>
<dbReference type="OrthoDB" id="5590282at2759"/>
<evidence type="ECO:0000313" key="6">
    <source>
        <dbReference type="Proteomes" id="UP000585474"/>
    </source>
</evidence>
<keyword evidence="1" id="KW-0195">Cyclin</keyword>
<accession>A0A7J0GHQ2</accession>
<feature type="domain" description="Cyclin N-terminal" evidence="3">
    <location>
        <begin position="70"/>
        <end position="138"/>
    </location>
</feature>
<dbReference type="Gene3D" id="1.10.472.10">
    <property type="entry name" value="Cyclin-like"/>
    <property type="match status" value="2"/>
</dbReference>
<dbReference type="InterPro" id="IPR004367">
    <property type="entry name" value="Cyclin_C-dom"/>
</dbReference>
<evidence type="ECO:0000256" key="2">
    <source>
        <dbReference type="SAM" id="MobiDB-lite"/>
    </source>
</evidence>
<dbReference type="AlphaFoldDB" id="A0A7J0GHQ2"/>
<keyword evidence="6" id="KW-1185">Reference proteome</keyword>
<proteinExistence type="predicted"/>
<protein>
    <submittedName>
        <fullName evidence="5">Cyclin D21</fullName>
    </submittedName>
</protein>
<evidence type="ECO:0000313" key="5">
    <source>
        <dbReference type="EMBL" id="GFZ10258.1"/>
    </source>
</evidence>
<dbReference type="InterPro" id="IPR006671">
    <property type="entry name" value="Cyclin_N"/>
</dbReference>
<dbReference type="SUPFAM" id="SSF47954">
    <property type="entry name" value="Cyclin-like"/>
    <property type="match status" value="1"/>
</dbReference>
<organism evidence="5 6">
    <name type="scientific">Actinidia rufa</name>
    <dbReference type="NCBI Taxonomy" id="165716"/>
    <lineage>
        <taxon>Eukaryota</taxon>
        <taxon>Viridiplantae</taxon>
        <taxon>Streptophyta</taxon>
        <taxon>Embryophyta</taxon>
        <taxon>Tracheophyta</taxon>
        <taxon>Spermatophyta</taxon>
        <taxon>Magnoliopsida</taxon>
        <taxon>eudicotyledons</taxon>
        <taxon>Gunneridae</taxon>
        <taxon>Pentapetalae</taxon>
        <taxon>asterids</taxon>
        <taxon>Ericales</taxon>
        <taxon>Actinidiaceae</taxon>
        <taxon>Actinidia</taxon>
    </lineage>
</organism>
<dbReference type="Proteomes" id="UP000585474">
    <property type="component" value="Unassembled WGS sequence"/>
</dbReference>
<evidence type="ECO:0000259" key="4">
    <source>
        <dbReference type="Pfam" id="PF02984"/>
    </source>
</evidence>